<dbReference type="OrthoDB" id="48998at2"/>
<organism evidence="7 8">
    <name type="scientific">Natranaerovirga hydrolytica</name>
    <dbReference type="NCBI Taxonomy" id="680378"/>
    <lineage>
        <taxon>Bacteria</taxon>
        <taxon>Bacillati</taxon>
        <taxon>Bacillota</taxon>
        <taxon>Clostridia</taxon>
        <taxon>Lachnospirales</taxon>
        <taxon>Natranaerovirgaceae</taxon>
        <taxon>Natranaerovirga</taxon>
    </lineage>
</organism>
<evidence type="ECO:0000256" key="1">
    <source>
        <dbReference type="ARBA" id="ARBA00022517"/>
    </source>
</evidence>
<dbReference type="RefSeq" id="WP_132280190.1">
    <property type="nucleotide sequence ID" value="NZ_SMGQ01000011.1"/>
</dbReference>
<dbReference type="Pfam" id="PF04327">
    <property type="entry name" value="Peptidase_Prp"/>
    <property type="match status" value="1"/>
</dbReference>
<keyword evidence="3" id="KW-0378">Hydrolase</keyword>
<keyword evidence="2" id="KW-0645">Protease</keyword>
<reference evidence="7 8" key="1">
    <citation type="submission" date="2019-03" db="EMBL/GenBank/DDBJ databases">
        <title>Genomic Encyclopedia of Type Strains, Phase IV (KMG-IV): sequencing the most valuable type-strain genomes for metagenomic binning, comparative biology and taxonomic classification.</title>
        <authorList>
            <person name="Goeker M."/>
        </authorList>
    </citation>
    <scope>NUCLEOTIDE SEQUENCE [LARGE SCALE GENOMIC DNA]</scope>
    <source>
        <strain evidence="7 8">DSM 24176</strain>
    </source>
</reference>
<dbReference type="PANTHER" id="PTHR39178:SF1">
    <property type="entry name" value="RIBOSOMAL-PROCESSING CYSTEINE PROTEASE PRP"/>
    <property type="match status" value="1"/>
</dbReference>
<accession>A0A4R1N689</accession>
<dbReference type="Gene3D" id="3.30.70.1490">
    <property type="entry name" value="Cysteine protease Prp"/>
    <property type="match status" value="1"/>
</dbReference>
<gene>
    <name evidence="7" type="ORF">EDC19_0561</name>
</gene>
<evidence type="ECO:0000256" key="5">
    <source>
        <dbReference type="ARBA" id="ARBA00044503"/>
    </source>
</evidence>
<comment type="caution">
    <text evidence="7">The sequence shown here is derived from an EMBL/GenBank/DDBJ whole genome shotgun (WGS) entry which is preliminary data.</text>
</comment>
<keyword evidence="4" id="KW-0788">Thiol protease</keyword>
<dbReference type="CDD" id="cd16332">
    <property type="entry name" value="Prp-like"/>
    <property type="match status" value="1"/>
</dbReference>
<protein>
    <recommendedName>
        <fullName evidence="6">Ribosomal processing cysteine protease Prp</fullName>
    </recommendedName>
</protein>
<dbReference type="Proteomes" id="UP000294545">
    <property type="component" value="Unassembled WGS sequence"/>
</dbReference>
<evidence type="ECO:0000313" key="8">
    <source>
        <dbReference type="Proteomes" id="UP000294545"/>
    </source>
</evidence>
<evidence type="ECO:0000256" key="6">
    <source>
        <dbReference type="ARBA" id="ARBA00044538"/>
    </source>
</evidence>
<dbReference type="PANTHER" id="PTHR39178">
    <property type="entry name" value="HYPOTHETICAL RIBOSOME-ASSOCIATED PROTEIN"/>
    <property type="match status" value="1"/>
</dbReference>
<evidence type="ECO:0000256" key="4">
    <source>
        <dbReference type="ARBA" id="ARBA00022807"/>
    </source>
</evidence>
<dbReference type="SUPFAM" id="SSF118010">
    <property type="entry name" value="TM1457-like"/>
    <property type="match status" value="1"/>
</dbReference>
<name>A0A4R1N689_9FIRM</name>
<evidence type="ECO:0000256" key="3">
    <source>
        <dbReference type="ARBA" id="ARBA00022801"/>
    </source>
</evidence>
<dbReference type="InterPro" id="IPR007422">
    <property type="entry name" value="Peptidase_Prp"/>
</dbReference>
<dbReference type="AlphaFoldDB" id="A0A4R1N689"/>
<keyword evidence="1" id="KW-0690">Ribosome biogenesis</keyword>
<dbReference type="GO" id="GO:0008234">
    <property type="term" value="F:cysteine-type peptidase activity"/>
    <property type="evidence" value="ECO:0007669"/>
    <property type="project" value="UniProtKB-KW"/>
</dbReference>
<dbReference type="InterPro" id="IPR036764">
    <property type="entry name" value="Peptidase_Prp_sf"/>
</dbReference>
<evidence type="ECO:0000313" key="7">
    <source>
        <dbReference type="EMBL" id="TCK98143.1"/>
    </source>
</evidence>
<dbReference type="GO" id="GO:0006508">
    <property type="term" value="P:proteolysis"/>
    <property type="evidence" value="ECO:0007669"/>
    <property type="project" value="UniProtKB-KW"/>
</dbReference>
<evidence type="ECO:0000256" key="2">
    <source>
        <dbReference type="ARBA" id="ARBA00022670"/>
    </source>
</evidence>
<keyword evidence="8" id="KW-1185">Reference proteome</keyword>
<sequence>MIKINFSTKNDEIIGFESKGHAGYREYGQDIVCSAVSILVINTINAIETFTTDDFTLEENEKAGLIMVNFEKSLSDQSKLLLDTLVLGLKSIENEYGNQYINISIKEV</sequence>
<comment type="similarity">
    <text evidence="5">Belongs to the Prp family.</text>
</comment>
<proteinExistence type="inferred from homology"/>
<dbReference type="GO" id="GO:0042254">
    <property type="term" value="P:ribosome biogenesis"/>
    <property type="evidence" value="ECO:0007669"/>
    <property type="project" value="UniProtKB-KW"/>
</dbReference>
<dbReference type="EMBL" id="SMGQ01000011">
    <property type="protein sequence ID" value="TCK98143.1"/>
    <property type="molecule type" value="Genomic_DNA"/>
</dbReference>